<dbReference type="PANTHER" id="PTHR43393:SF3">
    <property type="entry name" value="LYSINE DECARBOXYLASE-LIKE PROTEIN"/>
    <property type="match status" value="1"/>
</dbReference>
<name>A0A255H718_9ACTN</name>
<reference evidence="1 2" key="1">
    <citation type="submission" date="2017-07" db="EMBL/GenBank/DDBJ databases">
        <title>Draft whole genome sequences of clinical Proprionibacteriaceae strains.</title>
        <authorList>
            <person name="Bernier A.-M."/>
            <person name="Bernard K."/>
            <person name="Domingo M.-C."/>
        </authorList>
    </citation>
    <scope>NUCLEOTIDE SEQUENCE [LARGE SCALE GENOMIC DNA]</scope>
    <source>
        <strain evidence="1 2">NML 130396</strain>
    </source>
</reference>
<dbReference type="AlphaFoldDB" id="A0A255H718"/>
<evidence type="ECO:0000313" key="2">
    <source>
        <dbReference type="Proteomes" id="UP000216311"/>
    </source>
</evidence>
<dbReference type="Pfam" id="PF18306">
    <property type="entry name" value="LDcluster4"/>
    <property type="match status" value="1"/>
</dbReference>
<comment type="caution">
    <text evidence="1">The sequence shown here is derived from an EMBL/GenBank/DDBJ whole genome shotgun (WGS) entry which is preliminary data.</text>
</comment>
<dbReference type="RefSeq" id="WP_094363320.1">
    <property type="nucleotide sequence ID" value="NZ_NMVQ01000008.1"/>
</dbReference>
<proteinExistence type="predicted"/>
<gene>
    <name evidence="1" type="ORF">CGZ93_06385</name>
</gene>
<keyword evidence="2" id="KW-1185">Reference proteome</keyword>
<dbReference type="InterPro" id="IPR041164">
    <property type="entry name" value="LDcluster4"/>
</dbReference>
<dbReference type="PANTHER" id="PTHR43393">
    <property type="entry name" value="CYTOKININ RIBOSIDE 5'-MONOPHOSPHATE PHOSPHORIBOHYDROLASE"/>
    <property type="match status" value="1"/>
</dbReference>
<dbReference type="Proteomes" id="UP000216311">
    <property type="component" value="Unassembled WGS sequence"/>
</dbReference>
<evidence type="ECO:0000313" key="1">
    <source>
        <dbReference type="EMBL" id="OYO23086.1"/>
    </source>
</evidence>
<sequence>MSREFLEIESLDSFDEHLRHTRTLHGWFLQSVDLSERGAALSRVDPAGAVFLGCQLEPAVAEDLTRRGALIFPRLSGVPFDPYRAGLYSAEELYDTPRYEDSLDARVYAWTRAAGPVPPLPDTLATALHDHAITDALDEVHLDSARVVGVMGGHALRRDDPAYAEAARLGRTLAERDRVVLTGGGPGAMEAANLGAWFAGRAEELEQGLTELAEVPSFQPDTGAWARVALELRHRHPAAGTTLSIGIPTWFYGHEPPNVFCTHIAKYFANALREDSLLHRCRGGLIVLPGAAGTVQEIFQAATGNYYAADDDQVAPMVLVGREHWTERLPAWPLLRALGEGRELGRRLHLADTLVDAVAALGDQP</sequence>
<accession>A0A255H718</accession>
<dbReference type="InterPro" id="IPR052341">
    <property type="entry name" value="LOG_family_nucleotidases"/>
</dbReference>
<dbReference type="EMBL" id="NMVQ01000008">
    <property type="protein sequence ID" value="OYO23086.1"/>
    <property type="molecule type" value="Genomic_DNA"/>
</dbReference>
<dbReference type="OrthoDB" id="9807160at2"/>
<dbReference type="Gene3D" id="3.40.50.450">
    <property type="match status" value="1"/>
</dbReference>
<protein>
    <submittedName>
        <fullName evidence="1">Rossmann fold nucleotide-binding protein</fullName>
    </submittedName>
</protein>
<dbReference type="SUPFAM" id="SSF102405">
    <property type="entry name" value="MCP/YpsA-like"/>
    <property type="match status" value="1"/>
</dbReference>
<organism evidence="1 2">
    <name type="scientific">Enemella dayhoffiae</name>
    <dbReference type="NCBI Taxonomy" id="2016507"/>
    <lineage>
        <taxon>Bacteria</taxon>
        <taxon>Bacillati</taxon>
        <taxon>Actinomycetota</taxon>
        <taxon>Actinomycetes</taxon>
        <taxon>Propionibacteriales</taxon>
        <taxon>Propionibacteriaceae</taxon>
        <taxon>Enemella</taxon>
    </lineage>
</organism>
<dbReference type="GO" id="GO:0005829">
    <property type="term" value="C:cytosol"/>
    <property type="evidence" value="ECO:0007669"/>
    <property type="project" value="TreeGrafter"/>
</dbReference>